<dbReference type="EMBL" id="VAWA01000001">
    <property type="protein sequence ID" value="TLP79873.1"/>
    <property type="molecule type" value="Genomic_DNA"/>
</dbReference>
<dbReference type="InterPro" id="IPR051121">
    <property type="entry name" value="FAH"/>
</dbReference>
<dbReference type="PANTHER" id="PTHR42796:SF4">
    <property type="entry name" value="FUMARYLACETOACETATE HYDROLASE DOMAIN-CONTAINING PROTEIN 2A"/>
    <property type="match status" value="1"/>
</dbReference>
<keyword evidence="2" id="KW-0479">Metal-binding</keyword>
<dbReference type="Proteomes" id="UP000306544">
    <property type="component" value="Unassembled WGS sequence"/>
</dbReference>
<evidence type="ECO:0000313" key="5">
    <source>
        <dbReference type="Proteomes" id="UP000306544"/>
    </source>
</evidence>
<dbReference type="GO" id="GO:0046872">
    <property type="term" value="F:metal ion binding"/>
    <property type="evidence" value="ECO:0007669"/>
    <property type="project" value="UniProtKB-KW"/>
</dbReference>
<protein>
    <submittedName>
        <fullName evidence="4">Fumarylacetoacetate hydrolase family protein</fullName>
    </submittedName>
</protein>
<dbReference type="SUPFAM" id="SSF56529">
    <property type="entry name" value="FAH"/>
    <property type="match status" value="1"/>
</dbReference>
<dbReference type="Pfam" id="PF01557">
    <property type="entry name" value="FAA_hydrolase"/>
    <property type="match status" value="1"/>
</dbReference>
<dbReference type="PANTHER" id="PTHR42796">
    <property type="entry name" value="FUMARYLACETOACETATE HYDROLASE DOMAIN-CONTAINING PROTEIN 2A-RELATED"/>
    <property type="match status" value="1"/>
</dbReference>
<accession>A0A5R9AP12</accession>
<keyword evidence="5" id="KW-1185">Reference proteome</keyword>
<evidence type="ECO:0000259" key="3">
    <source>
        <dbReference type="Pfam" id="PF01557"/>
    </source>
</evidence>
<dbReference type="GO" id="GO:0016787">
    <property type="term" value="F:hydrolase activity"/>
    <property type="evidence" value="ECO:0007669"/>
    <property type="project" value="UniProtKB-KW"/>
</dbReference>
<reference evidence="4 5" key="1">
    <citation type="submission" date="2019-05" db="EMBL/GenBank/DDBJ databases">
        <title>Nesterenkonia sp. GY239, isolated from the Southern Atlantic Ocean.</title>
        <authorList>
            <person name="Zhang G."/>
        </authorList>
    </citation>
    <scope>NUCLEOTIDE SEQUENCE [LARGE SCALE GENOMIC DNA]</scope>
    <source>
        <strain evidence="4 5">GY239</strain>
    </source>
</reference>
<evidence type="ECO:0000313" key="4">
    <source>
        <dbReference type="EMBL" id="TLP79873.1"/>
    </source>
</evidence>
<evidence type="ECO:0000256" key="2">
    <source>
        <dbReference type="ARBA" id="ARBA00022723"/>
    </source>
</evidence>
<proteinExistence type="inferred from homology"/>
<name>A0A5R9AP12_9MICC</name>
<keyword evidence="4" id="KW-0378">Hydrolase</keyword>
<dbReference type="InterPro" id="IPR011234">
    <property type="entry name" value="Fumarylacetoacetase-like_C"/>
</dbReference>
<organism evidence="4 5">
    <name type="scientific">Nesterenkonia sphaerica</name>
    <dbReference type="NCBI Taxonomy" id="1804988"/>
    <lineage>
        <taxon>Bacteria</taxon>
        <taxon>Bacillati</taxon>
        <taxon>Actinomycetota</taxon>
        <taxon>Actinomycetes</taxon>
        <taxon>Micrococcales</taxon>
        <taxon>Micrococcaceae</taxon>
        <taxon>Nesterenkonia</taxon>
    </lineage>
</organism>
<comment type="caution">
    <text evidence="4">The sequence shown here is derived from an EMBL/GenBank/DDBJ whole genome shotgun (WGS) entry which is preliminary data.</text>
</comment>
<dbReference type="AlphaFoldDB" id="A0A5R9AP12"/>
<dbReference type="Gene3D" id="3.90.850.10">
    <property type="entry name" value="Fumarylacetoacetase-like, C-terminal domain"/>
    <property type="match status" value="1"/>
</dbReference>
<feature type="domain" description="Fumarylacetoacetase-like C-terminal" evidence="3">
    <location>
        <begin position="81"/>
        <end position="286"/>
    </location>
</feature>
<dbReference type="InterPro" id="IPR036663">
    <property type="entry name" value="Fumarylacetoacetase_C_sf"/>
</dbReference>
<evidence type="ECO:0000256" key="1">
    <source>
        <dbReference type="ARBA" id="ARBA00010211"/>
    </source>
</evidence>
<dbReference type="GO" id="GO:0044281">
    <property type="term" value="P:small molecule metabolic process"/>
    <property type="evidence" value="ECO:0007669"/>
    <property type="project" value="UniProtKB-ARBA"/>
</dbReference>
<comment type="similarity">
    <text evidence="1">Belongs to the FAH family.</text>
</comment>
<dbReference type="RefSeq" id="WP_138168837.1">
    <property type="nucleotide sequence ID" value="NZ_VAWA01000001.1"/>
</dbReference>
<gene>
    <name evidence="4" type="ORF">FEF27_00335</name>
</gene>
<dbReference type="OrthoDB" id="9805307at2"/>
<sequence>MRLANVANRATLVTDDSTLQATAGTDVATASNGQFGPSLAGIYEVWNEFQTWAETVEVATSEASPVDPLHLGPPTPEPRQIVAAGLNYGKHIDESGFDRPDELPPIFTKFVSSLSGPLTEVNLPAGGHTDWEIELGVIIGSRLSQVDEASAIRGIAGYTVTQDISERVLQLRGPAPQFSLGKSFPGFLPSGPWLTTLDVLPDKDDLTLDCEINGESVQHSTTKSMLFPVGALLAELSAVMTLFPGDLVLTGTPEGVGLGRTPERWLQPGDVLTSRITGLGELRQTFIAN</sequence>